<dbReference type="PANTHER" id="PTHR46865:SF2">
    <property type="entry name" value="MONOOXYGENASE"/>
    <property type="match status" value="1"/>
</dbReference>
<protein>
    <submittedName>
        <fullName evidence="2">2-polyprenyl-6-methoxyphenol hydroxylase-like FAD-dependent oxidoreductase</fullName>
    </submittedName>
</protein>
<feature type="domain" description="FAD-binding" evidence="1">
    <location>
        <begin position="2"/>
        <end position="318"/>
    </location>
</feature>
<dbReference type="Pfam" id="PF01494">
    <property type="entry name" value="FAD_binding_3"/>
    <property type="match status" value="1"/>
</dbReference>
<evidence type="ECO:0000313" key="2">
    <source>
        <dbReference type="EMBL" id="RZU54452.1"/>
    </source>
</evidence>
<organism evidence="2 3">
    <name type="scientific">Krasilnikovia cinnamomea</name>
    <dbReference type="NCBI Taxonomy" id="349313"/>
    <lineage>
        <taxon>Bacteria</taxon>
        <taxon>Bacillati</taxon>
        <taxon>Actinomycetota</taxon>
        <taxon>Actinomycetes</taxon>
        <taxon>Micromonosporales</taxon>
        <taxon>Micromonosporaceae</taxon>
        <taxon>Krasilnikovia</taxon>
    </lineage>
</organism>
<dbReference type="InterPro" id="IPR002938">
    <property type="entry name" value="FAD-bd"/>
</dbReference>
<comment type="caution">
    <text evidence="2">The sequence shown here is derived from an EMBL/GenBank/DDBJ whole genome shotgun (WGS) entry which is preliminary data.</text>
</comment>
<dbReference type="OrthoDB" id="3356051at2"/>
<dbReference type="GO" id="GO:0071949">
    <property type="term" value="F:FAD binding"/>
    <property type="evidence" value="ECO:0007669"/>
    <property type="project" value="InterPro"/>
</dbReference>
<dbReference type="InterPro" id="IPR051704">
    <property type="entry name" value="FAD_aromatic-hydroxylase"/>
</dbReference>
<dbReference type="RefSeq" id="WP_130512802.1">
    <property type="nucleotide sequence ID" value="NZ_SHKY01000001.1"/>
</dbReference>
<reference evidence="2 3" key="1">
    <citation type="submission" date="2019-02" db="EMBL/GenBank/DDBJ databases">
        <title>Sequencing the genomes of 1000 actinobacteria strains.</title>
        <authorList>
            <person name="Klenk H.-P."/>
        </authorList>
    </citation>
    <scope>NUCLEOTIDE SEQUENCE [LARGE SCALE GENOMIC DNA]</scope>
    <source>
        <strain evidence="2 3">DSM 45162</strain>
    </source>
</reference>
<dbReference type="PRINTS" id="PR00420">
    <property type="entry name" value="RNGMNOXGNASE"/>
</dbReference>
<dbReference type="InterPro" id="IPR036188">
    <property type="entry name" value="FAD/NAD-bd_sf"/>
</dbReference>
<proteinExistence type="predicted"/>
<gene>
    <name evidence="2" type="ORF">EV385_6403</name>
</gene>
<sequence>MKVLISGASVAGPTLAYWLHRFGFEPTVVERTPQLRRGLGGHAVDLFGPAVDVVDRMGLLPTVTEARTRTEQISFVRPGRTPIDVDMRGLVGMIADRHVEIMRGELASILYEATRHDVEYVFGDSIKAMDSSGDGVRVSFERGPARRFDLVVGADGLHSNVRGLTFGDAGRFRRYIGGYLAVYTVPNHLRLDGRMLTYLAPGRLAGLYPVWQTGAARATFLFRRAEEFHYHHRDLDRQRTLLRESFAGDGWEVPRLLAELDAADDFYLDSISQVVMDTWSRGRVTLVGDAGYSPGPAVGGGTSTAVVGAYVLAGELRAADGDHDTAFPAYEREIGELVRRGHAMGPAMMKTLIPRTAQQAWLTPRGAWLLPRLPAPLQRGLLSLQGGPVRALSAVRLKRYG</sequence>
<dbReference type="SUPFAM" id="SSF51905">
    <property type="entry name" value="FAD/NAD(P)-binding domain"/>
    <property type="match status" value="1"/>
</dbReference>
<keyword evidence="3" id="KW-1185">Reference proteome</keyword>
<dbReference type="Proteomes" id="UP000292564">
    <property type="component" value="Unassembled WGS sequence"/>
</dbReference>
<evidence type="ECO:0000313" key="3">
    <source>
        <dbReference type="Proteomes" id="UP000292564"/>
    </source>
</evidence>
<name>A0A4Q7ZTB3_9ACTN</name>
<dbReference type="PANTHER" id="PTHR46865">
    <property type="entry name" value="OXIDOREDUCTASE-RELATED"/>
    <property type="match status" value="1"/>
</dbReference>
<dbReference type="Gene3D" id="3.30.9.10">
    <property type="entry name" value="D-Amino Acid Oxidase, subunit A, domain 2"/>
    <property type="match status" value="1"/>
</dbReference>
<evidence type="ECO:0000259" key="1">
    <source>
        <dbReference type="Pfam" id="PF01494"/>
    </source>
</evidence>
<dbReference type="Gene3D" id="3.50.50.60">
    <property type="entry name" value="FAD/NAD(P)-binding domain"/>
    <property type="match status" value="1"/>
</dbReference>
<accession>A0A4Q7ZTB3</accession>
<dbReference type="EMBL" id="SHKY01000001">
    <property type="protein sequence ID" value="RZU54452.1"/>
    <property type="molecule type" value="Genomic_DNA"/>
</dbReference>
<dbReference type="AlphaFoldDB" id="A0A4Q7ZTB3"/>